<sequence length="632" mass="71001">MNHNRDSTVSSIVDLYGAEAPAAEVYDRERHPVIQEEDSSDHLAVQAGLYSERAQGPPGGSSSTGLPPPLQDLSLDEPGQSSGLRQRSIHPSRSALTSGSSYEPSSVSHSHLREQSSTSSSFRAAPESIQSHNTNTANNGAARFMNGRIGINGAYNESAASFTSVQQPGEEDDAYHVRSTYARLEVQGVYGDGWDEGIERTRERAIVKRRTSDPPAQRGDGLGEKERQALGRVDRYGFFDQAMKARQESRLSLLPSKPFKSIPKLPKTKPKSLSQPSAGPSTSQAEEAPNLPLAMVEKLSAESVGKAKVKEKRRVSKWERMLRVGERDGGMNISRWTWEQDRKGQKLPERVYKGIPDRWRAAAWGAMAEMRAGRSGPSSPNMARLDETYRKTLDDSSSYDVQIDLDVPRTISGHILFHTRYGHGQRSLFHVLHCFSMHCKECGYCQGMGPIAATLLSYFDAPRVYAMMVRIHDVYRMHSIFIHGFPGLLECFYVQERLIESLMPDVYVSMRDNMISSSSYATKWYITLFANTVPYQTQLRIWDAFFLDGLDALIMASVGIIWAHRASIGTPKANFETILSSLSSFYIPEDEDTFLRWMRKMLNQPNMRNRLDGWRKEWQGLVERKEDGKALL</sequence>
<dbReference type="GO" id="GO:0031267">
    <property type="term" value="F:small GTPase binding"/>
    <property type="evidence" value="ECO:0007669"/>
    <property type="project" value="TreeGrafter"/>
</dbReference>
<dbReference type="PANTHER" id="PTHR47219">
    <property type="entry name" value="RAB GTPASE-ACTIVATING PROTEIN 1-LIKE"/>
    <property type="match status" value="1"/>
</dbReference>
<proteinExistence type="predicted"/>
<dbReference type="FunFam" id="1.10.8.270:FF:000023">
    <property type="entry name" value="TBC domain-containing protein C1778.09"/>
    <property type="match status" value="1"/>
</dbReference>
<dbReference type="InterPro" id="IPR035969">
    <property type="entry name" value="Rab-GAP_TBC_sf"/>
</dbReference>
<feature type="region of interest" description="Disordered" evidence="1">
    <location>
        <begin position="52"/>
        <end position="141"/>
    </location>
</feature>
<feature type="domain" description="Rab-GAP TBC" evidence="2">
    <location>
        <begin position="354"/>
        <end position="549"/>
    </location>
</feature>
<dbReference type="PANTHER" id="PTHR47219:SF9">
    <property type="entry name" value="GTPASE ACTIVATING PROTEIN AND CENTROSOME-ASSOCIATED, ISOFORM B"/>
    <property type="match status" value="1"/>
</dbReference>
<evidence type="ECO:0000259" key="2">
    <source>
        <dbReference type="PROSITE" id="PS50086"/>
    </source>
</evidence>
<dbReference type="Gene3D" id="1.10.472.80">
    <property type="entry name" value="Ypt/Rab-GAP domain of gyp1p, domain 3"/>
    <property type="match status" value="1"/>
</dbReference>
<dbReference type="Gene3D" id="1.10.8.270">
    <property type="entry name" value="putative rabgap domain of human tbc1 domain family member 14 like domains"/>
    <property type="match status" value="1"/>
</dbReference>
<dbReference type="Pfam" id="PF00566">
    <property type="entry name" value="RabGAP-TBC"/>
    <property type="match status" value="1"/>
</dbReference>
<name>A0A8K0JQX6_9TREE</name>
<feature type="compositionally biased region" description="Low complexity" evidence="1">
    <location>
        <begin position="98"/>
        <end position="109"/>
    </location>
</feature>
<dbReference type="GO" id="GO:0005096">
    <property type="term" value="F:GTPase activator activity"/>
    <property type="evidence" value="ECO:0007669"/>
    <property type="project" value="TreeGrafter"/>
</dbReference>
<dbReference type="AlphaFoldDB" id="A0A8K0JQX6"/>
<keyword evidence="4" id="KW-1185">Reference proteome</keyword>
<feature type="region of interest" description="Disordered" evidence="1">
    <location>
        <begin position="249"/>
        <end position="289"/>
    </location>
</feature>
<comment type="caution">
    <text evidence="3">The sequence shown here is derived from an EMBL/GenBank/DDBJ whole genome shotgun (WGS) entry which is preliminary data.</text>
</comment>
<evidence type="ECO:0000313" key="4">
    <source>
        <dbReference type="Proteomes" id="UP000812966"/>
    </source>
</evidence>
<dbReference type="SMART" id="SM00164">
    <property type="entry name" value="TBC"/>
    <property type="match status" value="1"/>
</dbReference>
<dbReference type="EMBL" id="JABELV010000024">
    <property type="protein sequence ID" value="KAG7562855.1"/>
    <property type="molecule type" value="Genomic_DNA"/>
</dbReference>
<dbReference type="PROSITE" id="PS50086">
    <property type="entry name" value="TBC_RABGAP"/>
    <property type="match status" value="1"/>
</dbReference>
<protein>
    <recommendedName>
        <fullName evidence="2">Rab-GAP TBC domain-containing protein</fullName>
    </recommendedName>
</protein>
<dbReference type="InterPro" id="IPR050302">
    <property type="entry name" value="Rab_GAP_TBC_domain"/>
</dbReference>
<evidence type="ECO:0000256" key="1">
    <source>
        <dbReference type="SAM" id="MobiDB-lite"/>
    </source>
</evidence>
<dbReference type="OrthoDB" id="294251at2759"/>
<feature type="compositionally biased region" description="Low complexity" evidence="1">
    <location>
        <begin position="260"/>
        <end position="277"/>
    </location>
</feature>
<accession>A0A8K0JQX6</accession>
<reference evidence="3" key="1">
    <citation type="submission" date="2020-04" db="EMBL/GenBank/DDBJ databases">
        <title>Analysis of mating type loci in Filobasidium floriforme.</title>
        <authorList>
            <person name="Nowrousian M."/>
        </authorList>
    </citation>
    <scope>NUCLEOTIDE SEQUENCE</scope>
    <source>
        <strain evidence="3">CBS 6242</strain>
    </source>
</reference>
<dbReference type="InterPro" id="IPR000195">
    <property type="entry name" value="Rab-GAP-TBC_dom"/>
</dbReference>
<feature type="compositionally biased region" description="Polar residues" evidence="1">
    <location>
        <begin position="79"/>
        <end position="97"/>
    </location>
</feature>
<evidence type="ECO:0000313" key="3">
    <source>
        <dbReference type="EMBL" id="KAG7562855.1"/>
    </source>
</evidence>
<feature type="region of interest" description="Disordered" evidence="1">
    <location>
        <begin position="208"/>
        <end position="227"/>
    </location>
</feature>
<organism evidence="3 4">
    <name type="scientific">Filobasidium floriforme</name>
    <dbReference type="NCBI Taxonomy" id="5210"/>
    <lineage>
        <taxon>Eukaryota</taxon>
        <taxon>Fungi</taxon>
        <taxon>Dikarya</taxon>
        <taxon>Basidiomycota</taxon>
        <taxon>Agaricomycotina</taxon>
        <taxon>Tremellomycetes</taxon>
        <taxon>Filobasidiales</taxon>
        <taxon>Filobasidiaceae</taxon>
        <taxon>Filobasidium</taxon>
    </lineage>
</organism>
<feature type="compositionally biased region" description="Polar residues" evidence="1">
    <location>
        <begin position="115"/>
        <end position="139"/>
    </location>
</feature>
<dbReference type="Proteomes" id="UP000812966">
    <property type="component" value="Unassembled WGS sequence"/>
</dbReference>
<dbReference type="SUPFAM" id="SSF47923">
    <property type="entry name" value="Ypt/Rab-GAP domain of gyp1p"/>
    <property type="match status" value="2"/>
</dbReference>
<gene>
    <name evidence="3" type="ORF">FFLO_01684</name>
</gene>